<evidence type="ECO:0000313" key="2">
    <source>
        <dbReference type="Proteomes" id="UP000184671"/>
    </source>
</evidence>
<organism evidence="1 2">
    <name type="scientific">Methanoculleus chikugoensis</name>
    <dbReference type="NCBI Taxonomy" id="118126"/>
    <lineage>
        <taxon>Archaea</taxon>
        <taxon>Methanobacteriati</taxon>
        <taxon>Methanobacteriota</taxon>
        <taxon>Stenosarchaea group</taxon>
        <taxon>Methanomicrobia</taxon>
        <taxon>Methanomicrobiales</taxon>
        <taxon>Methanomicrobiaceae</taxon>
        <taxon>Methanoculleus</taxon>
    </lineage>
</organism>
<dbReference type="Proteomes" id="UP000184671">
    <property type="component" value="Unassembled WGS sequence"/>
</dbReference>
<proteinExistence type="predicted"/>
<reference evidence="1 2" key="1">
    <citation type="submission" date="2016-08" db="EMBL/GenBank/DDBJ databases">
        <authorList>
            <person name="Seilhamer J.J."/>
        </authorList>
    </citation>
    <scope>NUCLEOTIDE SEQUENCE [LARGE SCALE GENOMIC DNA]</scope>
    <source>
        <strain evidence="1">L21-II-0</strain>
    </source>
</reference>
<name>A0A1M4MJM7_9EURY</name>
<dbReference type="AlphaFoldDB" id="A0A1M4MJM7"/>
<dbReference type="EMBL" id="FMID01000024">
    <property type="protein sequence ID" value="SCL75129.1"/>
    <property type="molecule type" value="Genomic_DNA"/>
</dbReference>
<accession>A0A1M4MJM7</accession>
<evidence type="ECO:0000313" key="1">
    <source>
        <dbReference type="EMBL" id="SCL75129.1"/>
    </source>
</evidence>
<protein>
    <submittedName>
        <fullName evidence="1">Uncharacterized protein</fullName>
    </submittedName>
</protein>
<gene>
    <name evidence="1" type="ORF">L21_1020</name>
</gene>
<sequence>MWCSMHRDVYLWRRAGVRVPFRGYLRHQAGASWTFMGRRMMFGLYPFPSCSRVEMSFSVLQRRTIDCAIWYGSISSPKKN</sequence>